<feature type="chain" id="PRO_5046880736" evidence="1">
    <location>
        <begin position="24"/>
        <end position="255"/>
    </location>
</feature>
<organism evidence="3 4">
    <name type="scientific">Exiguobacterium marinum</name>
    <dbReference type="NCBI Taxonomy" id="273528"/>
    <lineage>
        <taxon>Bacteria</taxon>
        <taxon>Bacillati</taxon>
        <taxon>Bacillota</taxon>
        <taxon>Bacilli</taxon>
        <taxon>Bacillales</taxon>
        <taxon>Bacillales Family XII. Incertae Sedis</taxon>
        <taxon>Exiguobacterium</taxon>
    </lineage>
</organism>
<dbReference type="EMBL" id="CP118099">
    <property type="protein sequence ID" value="WDH75341.1"/>
    <property type="molecule type" value="Genomic_DNA"/>
</dbReference>
<dbReference type="RefSeq" id="WP_274356508.1">
    <property type="nucleotide sequence ID" value="NZ_CP118099.1"/>
</dbReference>
<reference evidence="3 4" key="1">
    <citation type="submission" date="2023-02" db="EMBL/GenBank/DDBJ databases">
        <title>A bacterium isolated from plastisphere.</title>
        <authorList>
            <person name="Sun Y."/>
        </authorList>
    </citation>
    <scope>NUCLEOTIDE SEQUENCE [LARGE SCALE GENOMIC DNA]</scope>
    <source>
        <strain evidence="4">a-1</strain>
    </source>
</reference>
<dbReference type="InterPro" id="IPR038765">
    <property type="entry name" value="Papain-like_cys_pep_sf"/>
</dbReference>
<evidence type="ECO:0000256" key="1">
    <source>
        <dbReference type="SAM" id="SignalP"/>
    </source>
</evidence>
<gene>
    <name evidence="3" type="ORF">PTI97_10980</name>
</gene>
<accession>A0ABY7WWT1</accession>
<sequence length="255" mass="29000">MKKFFAGMLVLLFALIVVRPAVADAASARVDTRTGKVDVYISNKDKGSFKFEVRQGKQVRTYDVYRGKNHFNVNYGNGDYSFTLYRSSDGKRYKRVYRLQKTVRLVHSTAPYLHSTQNVSIDSATSRLASSLSRSSYSTSTQTLVTSRHVNRLVDYDDNKLMKLSSTYLPDNAETIRTKRGICYDFASLNAALLRAQGIPTRLVMGTAKSVDGYHAWNEVFVSGKWRVIDVTRDVTERRTTTYRSPSDYRATLYD</sequence>
<dbReference type="InterPro" id="IPR002931">
    <property type="entry name" value="Transglutaminase-like"/>
</dbReference>
<evidence type="ECO:0000313" key="3">
    <source>
        <dbReference type="EMBL" id="WDH75341.1"/>
    </source>
</evidence>
<dbReference type="Pfam" id="PF01841">
    <property type="entry name" value="Transglut_core"/>
    <property type="match status" value="1"/>
</dbReference>
<protein>
    <submittedName>
        <fullName evidence="3">Transglutaminase domain-containing protein</fullName>
    </submittedName>
</protein>
<dbReference type="SMART" id="SM00460">
    <property type="entry name" value="TGc"/>
    <property type="match status" value="1"/>
</dbReference>
<dbReference type="PANTHER" id="PTHR33490">
    <property type="entry name" value="BLR5614 PROTEIN-RELATED"/>
    <property type="match status" value="1"/>
</dbReference>
<keyword evidence="4" id="KW-1185">Reference proteome</keyword>
<name>A0ABY7WWT1_9BACL</name>
<dbReference type="Gene3D" id="3.10.620.30">
    <property type="match status" value="1"/>
</dbReference>
<feature type="domain" description="Transglutaminase-like" evidence="2">
    <location>
        <begin position="175"/>
        <end position="233"/>
    </location>
</feature>
<evidence type="ECO:0000313" key="4">
    <source>
        <dbReference type="Proteomes" id="UP001213680"/>
    </source>
</evidence>
<keyword evidence="1" id="KW-0732">Signal</keyword>
<dbReference type="Proteomes" id="UP001213680">
    <property type="component" value="Chromosome"/>
</dbReference>
<feature type="signal peptide" evidence="1">
    <location>
        <begin position="1"/>
        <end position="23"/>
    </location>
</feature>
<proteinExistence type="predicted"/>
<dbReference type="SUPFAM" id="SSF54001">
    <property type="entry name" value="Cysteine proteinases"/>
    <property type="match status" value="1"/>
</dbReference>
<evidence type="ECO:0000259" key="2">
    <source>
        <dbReference type="SMART" id="SM00460"/>
    </source>
</evidence>